<protein>
    <recommendedName>
        <fullName evidence="4">PNPLA domain-containing protein</fullName>
    </recommendedName>
</protein>
<dbReference type="InterPro" id="IPR016035">
    <property type="entry name" value="Acyl_Trfase/lysoPLipase"/>
</dbReference>
<dbReference type="SUPFAM" id="SSF52151">
    <property type="entry name" value="FabD/lysophospholipase-like"/>
    <property type="match status" value="1"/>
</dbReference>
<evidence type="ECO:0008006" key="4">
    <source>
        <dbReference type="Google" id="ProtNLM"/>
    </source>
</evidence>
<name>A0A1F6WUH7_9BACT</name>
<evidence type="ECO:0000313" key="3">
    <source>
        <dbReference type="Proteomes" id="UP000176187"/>
    </source>
</evidence>
<dbReference type="Proteomes" id="UP000176187">
    <property type="component" value="Unassembled WGS sequence"/>
</dbReference>
<feature type="region of interest" description="Disordered" evidence="1">
    <location>
        <begin position="1"/>
        <end position="20"/>
    </location>
</feature>
<evidence type="ECO:0000256" key="1">
    <source>
        <dbReference type="SAM" id="MobiDB-lite"/>
    </source>
</evidence>
<dbReference type="AlphaFoldDB" id="A0A1F6WUH7"/>
<feature type="compositionally biased region" description="Basic and acidic residues" evidence="1">
    <location>
        <begin position="71"/>
        <end position="84"/>
    </location>
</feature>
<organism evidence="2 3">
    <name type="scientific">Candidatus Nomurabacteria bacterium RIFCSPLOWO2_01_FULL_41_12</name>
    <dbReference type="NCBI Taxonomy" id="1801774"/>
    <lineage>
        <taxon>Bacteria</taxon>
        <taxon>Candidatus Nomuraibacteriota</taxon>
    </lineage>
</organism>
<gene>
    <name evidence="2" type="ORF">A3A05_02235</name>
</gene>
<reference evidence="2 3" key="1">
    <citation type="journal article" date="2016" name="Nat. Commun.">
        <title>Thousands of microbial genomes shed light on interconnected biogeochemical processes in an aquifer system.</title>
        <authorList>
            <person name="Anantharaman K."/>
            <person name="Brown C.T."/>
            <person name="Hug L.A."/>
            <person name="Sharon I."/>
            <person name="Castelle C.J."/>
            <person name="Probst A.J."/>
            <person name="Thomas B.C."/>
            <person name="Singh A."/>
            <person name="Wilkins M.J."/>
            <person name="Karaoz U."/>
            <person name="Brodie E.L."/>
            <person name="Williams K.H."/>
            <person name="Hubbard S.S."/>
            <person name="Banfield J.F."/>
        </authorList>
    </citation>
    <scope>NUCLEOTIDE SEQUENCE [LARGE SCALE GENOMIC DNA]</scope>
</reference>
<feature type="compositionally biased region" description="Polar residues" evidence="1">
    <location>
        <begin position="1"/>
        <end position="16"/>
    </location>
</feature>
<comment type="caution">
    <text evidence="2">The sequence shown here is derived from an EMBL/GenBank/DDBJ whole genome shotgun (WGS) entry which is preliminary data.</text>
</comment>
<feature type="region of interest" description="Disordered" evidence="1">
    <location>
        <begin position="64"/>
        <end position="84"/>
    </location>
</feature>
<sequence length="501" mass="56307">MERPPNINTPRSQDNSKPIDFSPYELNYNEFWGLVSVVNSKDPKITAKDKADTKAQLAAHNAALAKKRGTKGKEAYSSEELSHLSETGASKEEFDFYQNHFKGMADRHNKRKGWERIVDKNILENDKPKRPKKISKEYVMQERAEMENRDFDRMLDQERREWDPDLQRVVEALKSKRDDPEGKGKKRVVVMYQLGGGLKGPAGGAVVAALHEMGITPAIFKALVGSSCGLDNEIYYADGKESTYRGISIYYEECNTKKFLDVRPGRLDQIMDVSVVEDAMREGPKALNQERIKNQPCEIHAVVTPVNSGKAKLVDVKTAVNESGKPDMIAAVKGSMNVRLFRAPGTMVNGELVEDGSFGKMELQTIIDKFKPDDPDVEFSILVIPNTPFKKLEEFKASDSLLEHLPDTDLINSGSVGTFRKFQRVSAGMRDMVREFKEAKGVNIGVLWPPDTGLDTLDQDPDQMKIAVVDTIRDTVRQFGELPLEKIKIYESEESQDQKAA</sequence>
<proteinExistence type="predicted"/>
<dbReference type="EMBL" id="MFUY01000030">
    <property type="protein sequence ID" value="OGI85531.1"/>
    <property type="molecule type" value="Genomic_DNA"/>
</dbReference>
<accession>A0A1F6WUH7</accession>
<evidence type="ECO:0000313" key="2">
    <source>
        <dbReference type="EMBL" id="OGI85531.1"/>
    </source>
</evidence>
<dbReference type="STRING" id="1801774.A3A05_02235"/>